<keyword evidence="3" id="KW-1185">Reference proteome</keyword>
<accession>A0ABU5SV34</accession>
<protein>
    <recommendedName>
        <fullName evidence="1">Antitoxin FitA-like ribbon-helix-helix domain-containing protein</fullName>
    </recommendedName>
</protein>
<dbReference type="InterPro" id="IPR053853">
    <property type="entry name" value="FitA-like_RHH"/>
</dbReference>
<dbReference type="InterPro" id="IPR010985">
    <property type="entry name" value="Ribbon_hlx_hlx"/>
</dbReference>
<organism evidence="2 3">
    <name type="scientific">Cyanobium gracile UHCC 0281</name>
    <dbReference type="NCBI Taxonomy" id="3110309"/>
    <lineage>
        <taxon>Bacteria</taxon>
        <taxon>Bacillati</taxon>
        <taxon>Cyanobacteriota</taxon>
        <taxon>Cyanophyceae</taxon>
        <taxon>Synechococcales</taxon>
        <taxon>Prochlorococcaceae</taxon>
        <taxon>Cyanobium</taxon>
    </lineage>
</organism>
<evidence type="ECO:0000313" key="2">
    <source>
        <dbReference type="EMBL" id="MEA5442364.1"/>
    </source>
</evidence>
<evidence type="ECO:0000259" key="1">
    <source>
        <dbReference type="Pfam" id="PF22513"/>
    </source>
</evidence>
<name>A0ABU5SV34_9CYAN</name>
<dbReference type="RefSeq" id="WP_323356441.1">
    <property type="nucleotide sequence ID" value="NZ_JAYGHY010000017.1"/>
</dbReference>
<feature type="domain" description="Antitoxin FitA-like ribbon-helix-helix" evidence="1">
    <location>
        <begin position="2"/>
        <end position="40"/>
    </location>
</feature>
<proteinExistence type="predicted"/>
<sequence length="78" mass="8598">MAQVLIRQLEDHVLDVLRARARAKGLSLEQSLRDLLTDAARGRGGELPDELARLRATTPAAGRQLDVAALIREDRDGR</sequence>
<reference evidence="2 3" key="1">
    <citation type="submission" date="2023-12" db="EMBL/GenBank/DDBJ databases">
        <title>Baltic Sea Cyanobacteria.</title>
        <authorList>
            <person name="Delbaje E."/>
            <person name="Fewer D.P."/>
            <person name="Shishido T.K."/>
        </authorList>
    </citation>
    <scope>NUCLEOTIDE SEQUENCE [LARGE SCALE GENOMIC DNA]</scope>
    <source>
        <strain evidence="2 3">UHCC 0281</strain>
    </source>
</reference>
<gene>
    <name evidence="2" type="ORF">VB739_07355</name>
</gene>
<evidence type="ECO:0000313" key="3">
    <source>
        <dbReference type="Proteomes" id="UP001302329"/>
    </source>
</evidence>
<dbReference type="EMBL" id="JAYGHY010000017">
    <property type="protein sequence ID" value="MEA5442364.1"/>
    <property type="molecule type" value="Genomic_DNA"/>
</dbReference>
<dbReference type="Pfam" id="PF22513">
    <property type="entry name" value="FitA-like_RHH"/>
    <property type="match status" value="1"/>
</dbReference>
<dbReference type="SUPFAM" id="SSF47598">
    <property type="entry name" value="Ribbon-helix-helix"/>
    <property type="match status" value="1"/>
</dbReference>
<comment type="caution">
    <text evidence="2">The sequence shown here is derived from an EMBL/GenBank/DDBJ whole genome shotgun (WGS) entry which is preliminary data.</text>
</comment>
<dbReference type="Proteomes" id="UP001302329">
    <property type="component" value="Unassembled WGS sequence"/>
</dbReference>